<accession>A0A371GVD2</accession>
<keyword evidence="9 11" id="KW-0486">Methionine biosynthesis</keyword>
<keyword evidence="5 11" id="KW-0028">Amino-acid biosynthesis</keyword>
<dbReference type="PANTHER" id="PTHR43070:SF3">
    <property type="entry name" value="HOMOSERINE DEHYDROGENASE"/>
    <property type="match status" value="1"/>
</dbReference>
<dbReference type="FunFam" id="3.30.360.10:FF:000006">
    <property type="entry name" value="Bifunctional aspartokinase/homoserine dehydrogenase"/>
    <property type="match status" value="1"/>
</dbReference>
<proteinExistence type="inferred from homology"/>
<evidence type="ECO:0000313" key="14">
    <source>
        <dbReference type="EMBL" id="RDX94512.1"/>
    </source>
</evidence>
<dbReference type="SUPFAM" id="SSF51735">
    <property type="entry name" value="NAD(P)-binding Rossmann-fold domains"/>
    <property type="match status" value="1"/>
</dbReference>
<reference evidence="14" key="1">
    <citation type="submission" date="2018-05" db="EMBL/GenBank/DDBJ databases">
        <title>Draft genome of Mucuna pruriens seed.</title>
        <authorList>
            <person name="Nnadi N.E."/>
            <person name="Vos R."/>
            <person name="Hasami M.H."/>
            <person name="Devisetty U.K."/>
            <person name="Aguiy J.C."/>
        </authorList>
    </citation>
    <scope>NUCLEOTIDE SEQUENCE [LARGE SCALE GENOMIC DNA]</scope>
    <source>
        <strain evidence="14">JCA_2017</strain>
    </source>
</reference>
<feature type="non-terminal residue" evidence="14">
    <location>
        <position position="1"/>
    </location>
</feature>
<gene>
    <name evidence="14" type="ORF">CR513_23096</name>
</gene>
<comment type="caution">
    <text evidence="14">The sequence shown here is derived from an EMBL/GenBank/DDBJ whole genome shotgun (WGS) entry which is preliminary data.</text>
</comment>
<dbReference type="EMBL" id="QJKJ01004356">
    <property type="protein sequence ID" value="RDX94512.1"/>
    <property type="molecule type" value="Genomic_DNA"/>
</dbReference>
<dbReference type="Proteomes" id="UP000257109">
    <property type="component" value="Unassembled WGS sequence"/>
</dbReference>
<dbReference type="InterPro" id="IPR036291">
    <property type="entry name" value="NAD(P)-bd_dom_sf"/>
</dbReference>
<dbReference type="InterPro" id="IPR011147">
    <property type="entry name" value="Bifunc_Aspkin/hSer_DH"/>
</dbReference>
<dbReference type="InterPro" id="IPR001342">
    <property type="entry name" value="HDH_cat"/>
</dbReference>
<name>A0A371GVD2_MUCPR</name>
<evidence type="ECO:0000256" key="5">
    <source>
        <dbReference type="ARBA" id="ARBA00022605"/>
    </source>
</evidence>
<dbReference type="EC" id="1.1.1.3" evidence="4 11"/>
<evidence type="ECO:0000256" key="9">
    <source>
        <dbReference type="ARBA" id="ARBA00023167"/>
    </source>
</evidence>
<dbReference type="PROSITE" id="PS01042">
    <property type="entry name" value="HOMOSER_DHGENASE"/>
    <property type="match status" value="1"/>
</dbReference>
<evidence type="ECO:0000256" key="1">
    <source>
        <dbReference type="ARBA" id="ARBA00001920"/>
    </source>
</evidence>
<evidence type="ECO:0000256" key="10">
    <source>
        <dbReference type="ARBA" id="ARBA00048841"/>
    </source>
</evidence>
<comment type="pathway">
    <text evidence="2 11">Amino-acid biosynthesis; L-threonine biosynthesis; L-threonine from L-aspartate: step 3/5.</text>
</comment>
<evidence type="ECO:0000256" key="7">
    <source>
        <dbReference type="ARBA" id="ARBA00022857"/>
    </source>
</evidence>
<comment type="cofactor">
    <cofactor evidence="1">
        <name>a metal cation</name>
        <dbReference type="ChEBI" id="CHEBI:25213"/>
    </cofactor>
</comment>
<dbReference type="GO" id="GO:0009088">
    <property type="term" value="P:threonine biosynthetic process"/>
    <property type="evidence" value="ECO:0007669"/>
    <property type="project" value="UniProtKB-UniPathway"/>
</dbReference>
<keyword evidence="7 11" id="KW-0521">NADP</keyword>
<dbReference type="GO" id="GO:0004412">
    <property type="term" value="F:homoserine dehydrogenase activity"/>
    <property type="evidence" value="ECO:0007669"/>
    <property type="project" value="UniProtKB-EC"/>
</dbReference>
<comment type="catalytic activity">
    <reaction evidence="10">
        <text>L-homoserine + NADP(+) = L-aspartate 4-semialdehyde + NADPH + H(+)</text>
        <dbReference type="Rhea" id="RHEA:15761"/>
        <dbReference type="ChEBI" id="CHEBI:15378"/>
        <dbReference type="ChEBI" id="CHEBI:57476"/>
        <dbReference type="ChEBI" id="CHEBI:57783"/>
        <dbReference type="ChEBI" id="CHEBI:58349"/>
        <dbReference type="ChEBI" id="CHEBI:537519"/>
        <dbReference type="EC" id="1.1.1.3"/>
    </reaction>
    <physiologicalReaction direction="right-to-left" evidence="10">
        <dbReference type="Rhea" id="RHEA:15763"/>
    </physiologicalReaction>
</comment>
<dbReference type="OrthoDB" id="67851at2759"/>
<keyword evidence="15" id="KW-1185">Reference proteome</keyword>
<dbReference type="AlphaFoldDB" id="A0A371GVD2"/>
<evidence type="ECO:0000256" key="6">
    <source>
        <dbReference type="ARBA" id="ARBA00022697"/>
    </source>
</evidence>
<evidence type="ECO:0000256" key="12">
    <source>
        <dbReference type="RuleBase" id="RU004171"/>
    </source>
</evidence>
<feature type="domain" description="Homoserine dehydrogenase catalytic" evidence="13">
    <location>
        <begin position="156"/>
        <end position="358"/>
    </location>
</feature>
<keyword evidence="6 11" id="KW-0791">Threonine biosynthesis</keyword>
<evidence type="ECO:0000256" key="8">
    <source>
        <dbReference type="ARBA" id="ARBA00023002"/>
    </source>
</evidence>
<dbReference type="GO" id="GO:0009086">
    <property type="term" value="P:methionine biosynthetic process"/>
    <property type="evidence" value="ECO:0007669"/>
    <property type="project" value="UniProtKB-KW"/>
</dbReference>
<protein>
    <recommendedName>
        <fullName evidence="4 11">Homoserine dehydrogenase</fullName>
        <ecNumber evidence="4 11">1.1.1.3</ecNumber>
    </recommendedName>
</protein>
<evidence type="ECO:0000256" key="3">
    <source>
        <dbReference type="ARBA" id="ARBA00005062"/>
    </source>
</evidence>
<comment type="similarity">
    <text evidence="12">Belongs to the homoserine dehydrogenase family.</text>
</comment>
<sequence>MKTIPLILMGCGGVGRQLLQHIGLCLRVVGVGDSKSLVVAEDLLHKGLDDSFLLELCRVKSAGESLSRLGDFGECHAFVHPESRGKILEIASQLGRKTDCSASSDTVTVLKQAIDQGCCAVMANKKPLTSTMEDFKKLFMYPRRIRHESTVGAGLPVIASLNRIIASGDPIHQIIGSLSGTLGYVMSEVEDGKPLSQVVRDAKSLGYTEPDPRDDLGGMDVARKALILARILGHEMNLDSIQIESLYPKEMGPDVMTVEDFLDRGLLLLDKDIQDRVEKAASNGNVLRYVCAIKGSRHLLFPPFISCEVGIQELPKNSPLGRLRGSDNVLEIYTRCYSDQPLVIQGAGAGNDTTAAVVESAFGGLELEASDGQGQNRIENDAESVFGNDAWMKQNLGNGTELA</sequence>
<dbReference type="SUPFAM" id="SSF55347">
    <property type="entry name" value="Glyceraldehyde-3-phosphate dehydrogenase-like, C-terminal domain"/>
    <property type="match status" value="1"/>
</dbReference>
<dbReference type="Gene3D" id="3.40.50.720">
    <property type="entry name" value="NAD(P)-binding Rossmann-like Domain"/>
    <property type="match status" value="1"/>
</dbReference>
<dbReference type="PANTHER" id="PTHR43070">
    <property type="match status" value="1"/>
</dbReference>
<evidence type="ECO:0000259" key="13">
    <source>
        <dbReference type="Pfam" id="PF00742"/>
    </source>
</evidence>
<evidence type="ECO:0000256" key="4">
    <source>
        <dbReference type="ARBA" id="ARBA00013213"/>
    </source>
</evidence>
<dbReference type="STRING" id="157652.A0A371GVD2"/>
<comment type="pathway">
    <text evidence="3 11">Amino-acid biosynthesis; L-methionine biosynthesis via de novo pathway; L-homoserine from L-aspartate: step 3/3.</text>
</comment>
<dbReference type="UniPathway" id="UPA00051">
    <property type="reaction ID" value="UER00465"/>
</dbReference>
<organism evidence="14 15">
    <name type="scientific">Mucuna pruriens</name>
    <name type="common">Velvet bean</name>
    <name type="synonym">Dolichos pruriens</name>
    <dbReference type="NCBI Taxonomy" id="157652"/>
    <lineage>
        <taxon>Eukaryota</taxon>
        <taxon>Viridiplantae</taxon>
        <taxon>Streptophyta</taxon>
        <taxon>Embryophyta</taxon>
        <taxon>Tracheophyta</taxon>
        <taxon>Spermatophyta</taxon>
        <taxon>Magnoliopsida</taxon>
        <taxon>eudicotyledons</taxon>
        <taxon>Gunneridae</taxon>
        <taxon>Pentapetalae</taxon>
        <taxon>rosids</taxon>
        <taxon>fabids</taxon>
        <taxon>Fabales</taxon>
        <taxon>Fabaceae</taxon>
        <taxon>Papilionoideae</taxon>
        <taxon>50 kb inversion clade</taxon>
        <taxon>NPAAA clade</taxon>
        <taxon>indigoferoid/millettioid clade</taxon>
        <taxon>Phaseoleae</taxon>
        <taxon>Mucuna</taxon>
    </lineage>
</organism>
<evidence type="ECO:0000313" key="15">
    <source>
        <dbReference type="Proteomes" id="UP000257109"/>
    </source>
</evidence>
<dbReference type="Pfam" id="PF00742">
    <property type="entry name" value="Homoserine_dh"/>
    <property type="match status" value="1"/>
</dbReference>
<dbReference type="InterPro" id="IPR019811">
    <property type="entry name" value="HDH_CS"/>
</dbReference>
<evidence type="ECO:0000256" key="2">
    <source>
        <dbReference type="ARBA" id="ARBA00005056"/>
    </source>
</evidence>
<dbReference type="Gene3D" id="3.30.360.10">
    <property type="entry name" value="Dihydrodipicolinate Reductase, domain 2"/>
    <property type="match status" value="1"/>
</dbReference>
<evidence type="ECO:0000256" key="11">
    <source>
        <dbReference type="RuleBase" id="RU000579"/>
    </source>
</evidence>
<keyword evidence="8 11" id="KW-0560">Oxidoreductase</keyword>
<dbReference type="UniPathway" id="UPA00050">
    <property type="reaction ID" value="UER00063"/>
</dbReference>